<dbReference type="RefSeq" id="WP_131329306.1">
    <property type="nucleotide sequence ID" value="NZ_CP044016.1"/>
</dbReference>
<accession>A0A5P2G161</accession>
<name>A0A5P2G161_9BACT</name>
<dbReference type="InterPro" id="IPR016888">
    <property type="entry name" value="UCP028498"/>
</dbReference>
<sequence>MNHQFETEELEKINKADDLKIAPFRSDGVTYGTPTWIWSVVVDGNLYVRAYNGKKGRWYQSAMQQKAGRIYAAGNTFEVVFESVIDAHLNTKIDAAYKSKYASSPYLAPMIALKTKEATVKILLRD</sequence>
<evidence type="ECO:0000313" key="2">
    <source>
        <dbReference type="Proteomes" id="UP000292424"/>
    </source>
</evidence>
<dbReference type="AlphaFoldDB" id="A0A5P2G161"/>
<dbReference type="PIRSF" id="PIRSF028498">
    <property type="entry name" value="UCP028498"/>
    <property type="match status" value="1"/>
</dbReference>
<dbReference type="EMBL" id="CP044016">
    <property type="protein sequence ID" value="QES88418.1"/>
    <property type="molecule type" value="Genomic_DNA"/>
</dbReference>
<proteinExistence type="predicted"/>
<gene>
    <name evidence="1" type="ORF">E0W69_007010</name>
</gene>
<dbReference type="Pfam" id="PF10012">
    <property type="entry name" value="DUF2255"/>
    <property type="match status" value="1"/>
</dbReference>
<dbReference type="OrthoDB" id="162563at2"/>
<dbReference type="Proteomes" id="UP000292424">
    <property type="component" value="Chromosome"/>
</dbReference>
<dbReference type="KEGG" id="arac:E0W69_007010"/>
<organism evidence="1 2">
    <name type="scientific">Rhizosphaericola mali</name>
    <dbReference type="NCBI Taxonomy" id="2545455"/>
    <lineage>
        <taxon>Bacteria</taxon>
        <taxon>Pseudomonadati</taxon>
        <taxon>Bacteroidota</taxon>
        <taxon>Chitinophagia</taxon>
        <taxon>Chitinophagales</taxon>
        <taxon>Chitinophagaceae</taxon>
        <taxon>Rhizosphaericola</taxon>
    </lineage>
</organism>
<reference evidence="1 2" key="1">
    <citation type="submission" date="2019-09" db="EMBL/GenBank/DDBJ databases">
        <title>Complete genome sequence of Arachidicoccus sp. B3-10 isolated from apple orchard soil.</title>
        <authorList>
            <person name="Kim H.S."/>
            <person name="Han K.-I."/>
            <person name="Suh M.K."/>
            <person name="Lee K.C."/>
            <person name="Eom M.K."/>
            <person name="Kim J.-S."/>
            <person name="Kang S.W."/>
            <person name="Sin Y."/>
            <person name="Lee J.-S."/>
        </authorList>
    </citation>
    <scope>NUCLEOTIDE SEQUENCE [LARGE SCALE GENOMIC DNA]</scope>
    <source>
        <strain evidence="1 2">B3-10</strain>
    </source>
</reference>
<protein>
    <submittedName>
        <fullName evidence="1">DUF2255 family protein</fullName>
    </submittedName>
</protein>
<keyword evidence="2" id="KW-1185">Reference proteome</keyword>
<evidence type="ECO:0000313" key="1">
    <source>
        <dbReference type="EMBL" id="QES88418.1"/>
    </source>
</evidence>